<keyword evidence="8" id="KW-1185">Reference proteome</keyword>
<evidence type="ECO:0000313" key="7">
    <source>
        <dbReference type="EMBL" id="CAH0533828.1"/>
    </source>
</evidence>
<dbReference type="InterPro" id="IPR036649">
    <property type="entry name" value="Pyrophosphatase_sf"/>
</dbReference>
<dbReference type="EC" id="3.6.1.1" evidence="2"/>
<protein>
    <recommendedName>
        <fullName evidence="2">inorganic diphosphatase</fullName>
        <ecNumber evidence="2">3.6.1.1</ecNumber>
    </recommendedName>
</protein>
<dbReference type="GO" id="GO:0004427">
    <property type="term" value="F:inorganic diphosphate phosphatase activity"/>
    <property type="evidence" value="ECO:0007669"/>
    <property type="project" value="UniProtKB-EC"/>
</dbReference>
<dbReference type="Pfam" id="PF00719">
    <property type="entry name" value="Pyrophosphatase"/>
    <property type="match status" value="1"/>
</dbReference>
<evidence type="ECO:0000256" key="5">
    <source>
        <dbReference type="ARBA" id="ARBA00022842"/>
    </source>
</evidence>
<evidence type="ECO:0000256" key="3">
    <source>
        <dbReference type="ARBA" id="ARBA00022723"/>
    </source>
</evidence>
<feature type="signal peptide" evidence="6">
    <location>
        <begin position="1"/>
        <end position="20"/>
    </location>
</feature>
<comment type="cofactor">
    <cofactor evidence="1">
        <name>Mg(2+)</name>
        <dbReference type="ChEBI" id="CHEBI:18420"/>
    </cofactor>
</comment>
<evidence type="ECO:0000256" key="2">
    <source>
        <dbReference type="ARBA" id="ARBA00012146"/>
    </source>
</evidence>
<feature type="chain" id="PRO_5045823185" description="inorganic diphosphatase" evidence="6">
    <location>
        <begin position="21"/>
        <end position="230"/>
    </location>
</feature>
<evidence type="ECO:0000256" key="1">
    <source>
        <dbReference type="ARBA" id="ARBA00001946"/>
    </source>
</evidence>
<gene>
    <name evidence="7" type="primary">ppa_1</name>
    <name evidence="7" type="ORF">VST7929_01703</name>
</gene>
<evidence type="ECO:0000256" key="6">
    <source>
        <dbReference type="SAM" id="SignalP"/>
    </source>
</evidence>
<dbReference type="RefSeq" id="WP_237466246.1">
    <property type="nucleotide sequence ID" value="NZ_CAKLDI010000001.1"/>
</dbReference>
<keyword evidence="3" id="KW-0479">Metal-binding</keyword>
<dbReference type="SUPFAM" id="SSF50324">
    <property type="entry name" value="Inorganic pyrophosphatase"/>
    <property type="match status" value="1"/>
</dbReference>
<keyword evidence="4 7" id="KW-0378">Hydrolase</keyword>
<organism evidence="7 8">
    <name type="scientific">Vibrio stylophorae</name>
    <dbReference type="NCBI Taxonomy" id="659351"/>
    <lineage>
        <taxon>Bacteria</taxon>
        <taxon>Pseudomonadati</taxon>
        <taxon>Pseudomonadota</taxon>
        <taxon>Gammaproteobacteria</taxon>
        <taxon>Vibrionales</taxon>
        <taxon>Vibrionaceae</taxon>
        <taxon>Vibrio</taxon>
    </lineage>
</organism>
<evidence type="ECO:0000313" key="8">
    <source>
        <dbReference type="Proteomes" id="UP000838672"/>
    </source>
</evidence>
<evidence type="ECO:0000256" key="4">
    <source>
        <dbReference type="ARBA" id="ARBA00022801"/>
    </source>
</evidence>
<sequence>MKKSIFTVCALLAFSGSASALEFKQIDTYTIQADRDYLADIDARNSSGHLNAIIEIPTGSNEKWEVSKQDGSIIHWEFKKGQPRIVHYLGYPGNYGTIPGTALPKALGGDGDPLDILVLGSAMPRGSVVSVRVIGAIQLLDNQEQDDKLIAIPLIEQSPFADVQSINDLEKQFPGTLDIVKLWFGHYKGPQGGMKIQGVMTAKEANQVLDQAIEHYQSAQKLAAHTSSTK</sequence>
<dbReference type="InterPro" id="IPR008162">
    <property type="entry name" value="Pyrophosphatase"/>
</dbReference>
<accession>A0ABN8DTD2</accession>
<name>A0ABN8DTD2_9VIBR</name>
<keyword evidence="5" id="KW-0460">Magnesium</keyword>
<dbReference type="PROSITE" id="PS00387">
    <property type="entry name" value="PPASE"/>
    <property type="match status" value="1"/>
</dbReference>
<dbReference type="PANTHER" id="PTHR10286">
    <property type="entry name" value="INORGANIC PYROPHOSPHATASE"/>
    <property type="match status" value="1"/>
</dbReference>
<keyword evidence="6" id="KW-0732">Signal</keyword>
<dbReference type="Proteomes" id="UP000838672">
    <property type="component" value="Unassembled WGS sequence"/>
</dbReference>
<reference evidence="7" key="1">
    <citation type="submission" date="2021-11" db="EMBL/GenBank/DDBJ databases">
        <authorList>
            <person name="Rodrigo-Torres L."/>
            <person name="Arahal R. D."/>
            <person name="Lucena T."/>
        </authorList>
    </citation>
    <scope>NUCLEOTIDE SEQUENCE</scope>
    <source>
        <strain evidence="7">CECT 7929</strain>
    </source>
</reference>
<dbReference type="EMBL" id="CAKLDI010000001">
    <property type="protein sequence ID" value="CAH0533828.1"/>
    <property type="molecule type" value="Genomic_DNA"/>
</dbReference>
<proteinExistence type="predicted"/>
<dbReference type="Gene3D" id="3.90.80.10">
    <property type="entry name" value="Inorganic pyrophosphatase"/>
    <property type="match status" value="1"/>
</dbReference>
<comment type="caution">
    <text evidence="7">The sequence shown here is derived from an EMBL/GenBank/DDBJ whole genome shotgun (WGS) entry which is preliminary data.</text>
</comment>